<dbReference type="AlphaFoldDB" id="A0A8R2M321"/>
<accession>A0A8R2M321</accession>
<reference evidence="3" key="1">
    <citation type="journal article" date="2008" name="Insect Biochem. Mol. Biol.">
        <title>The genome of a lepidopteran model insect, the silkworm Bombyx mori.</title>
        <authorList>
            <consortium name="International Silkworm Genome Consortium"/>
        </authorList>
    </citation>
    <scope>NUCLEOTIDE SEQUENCE [LARGE SCALE GENOMIC DNA]</scope>
    <source>
        <strain evidence="3">p50T</strain>
    </source>
</reference>
<name>A0A8R2M321_BOMMO</name>
<dbReference type="Proteomes" id="UP000005204">
    <property type="component" value="Unassembled WGS sequence"/>
</dbReference>
<evidence type="ECO:0000256" key="1">
    <source>
        <dbReference type="SAM" id="MobiDB-lite"/>
    </source>
</evidence>
<feature type="region of interest" description="Disordered" evidence="1">
    <location>
        <begin position="1"/>
        <end position="91"/>
    </location>
</feature>
<keyword evidence="3" id="KW-1185">Reference proteome</keyword>
<feature type="compositionally biased region" description="Basic residues" evidence="1">
    <location>
        <begin position="71"/>
        <end position="82"/>
    </location>
</feature>
<dbReference type="EnsemblMetazoa" id="XM_038015534.1">
    <property type="protein sequence ID" value="XP_037871462.1"/>
    <property type="gene ID" value="LOC119629514"/>
</dbReference>
<reference evidence="2" key="2">
    <citation type="submission" date="2022-06" db="UniProtKB">
        <authorList>
            <consortium name="EnsemblMetazoa"/>
        </authorList>
    </citation>
    <scope>IDENTIFICATION</scope>
    <source>
        <strain evidence="2">p50T (Dazao)</strain>
    </source>
</reference>
<sequence>MDTETKAVYPDNSSSLIRYYNQNDEEQQRREEEKGKINESDEEQRRENKKINENNEEQGRSEDVGPVIRFGKPHYSSKKQKRVNQIQSNDESSDAIEIDVGDLKPRRKKINTKWSNEEIDAVIRHLNKYIKMKRNPGKAVLQKQLLKKRTCAP</sequence>
<evidence type="ECO:0000313" key="2">
    <source>
        <dbReference type="EnsemblMetazoa" id="XP_037871462.1"/>
    </source>
</evidence>
<protein>
    <submittedName>
        <fullName evidence="2">Uncharacterized protein</fullName>
    </submittedName>
</protein>
<organism evidence="2 3">
    <name type="scientific">Bombyx mori</name>
    <name type="common">Silk moth</name>
    <dbReference type="NCBI Taxonomy" id="7091"/>
    <lineage>
        <taxon>Eukaryota</taxon>
        <taxon>Metazoa</taxon>
        <taxon>Ecdysozoa</taxon>
        <taxon>Arthropoda</taxon>
        <taxon>Hexapoda</taxon>
        <taxon>Insecta</taxon>
        <taxon>Pterygota</taxon>
        <taxon>Neoptera</taxon>
        <taxon>Endopterygota</taxon>
        <taxon>Lepidoptera</taxon>
        <taxon>Glossata</taxon>
        <taxon>Ditrysia</taxon>
        <taxon>Bombycoidea</taxon>
        <taxon>Bombycidae</taxon>
        <taxon>Bombycinae</taxon>
        <taxon>Bombyx</taxon>
    </lineage>
</organism>
<proteinExistence type="predicted"/>
<evidence type="ECO:0000313" key="3">
    <source>
        <dbReference type="Proteomes" id="UP000005204"/>
    </source>
</evidence>
<feature type="compositionally biased region" description="Polar residues" evidence="1">
    <location>
        <begin position="11"/>
        <end position="22"/>
    </location>
</feature>
<feature type="compositionally biased region" description="Basic and acidic residues" evidence="1">
    <location>
        <begin position="26"/>
        <end position="63"/>
    </location>
</feature>